<dbReference type="PANTHER" id="PTHR34606">
    <property type="entry name" value="BON DOMAIN-CONTAINING PROTEIN"/>
    <property type="match status" value="1"/>
</dbReference>
<dbReference type="PANTHER" id="PTHR34606:SF15">
    <property type="entry name" value="BON DOMAIN-CONTAINING PROTEIN"/>
    <property type="match status" value="1"/>
</dbReference>
<reference evidence="2 3" key="1">
    <citation type="journal article" date="2020" name="Microorganisms">
        <title>Osmotic Adaptation and Compatible Solute Biosynthesis of Phototrophic Bacteria as Revealed from Genome Analyses.</title>
        <authorList>
            <person name="Imhoff J.F."/>
            <person name="Rahn T."/>
            <person name="Kunzel S."/>
            <person name="Keller A."/>
            <person name="Neulinger S.C."/>
        </authorList>
    </citation>
    <scope>NUCLEOTIDE SEQUENCE [LARGE SCALE GENOMIC DNA]</scope>
    <source>
        <strain evidence="2 3">DSM 6210</strain>
    </source>
</reference>
<dbReference type="InterPro" id="IPR007055">
    <property type="entry name" value="BON_dom"/>
</dbReference>
<dbReference type="EMBL" id="NRRV01000054">
    <property type="protein sequence ID" value="MBK1632674.1"/>
    <property type="molecule type" value="Genomic_DNA"/>
</dbReference>
<accession>A0ABS1CL59</accession>
<dbReference type="Proteomes" id="UP000748752">
    <property type="component" value="Unassembled WGS sequence"/>
</dbReference>
<keyword evidence="3" id="KW-1185">Reference proteome</keyword>
<dbReference type="PROSITE" id="PS50914">
    <property type="entry name" value="BON"/>
    <property type="match status" value="1"/>
</dbReference>
<gene>
    <name evidence="2" type="ORF">CKO31_18380</name>
</gene>
<sequence length="195" mass="20794">MGCFDWPDPRRRAMSRPTANTLARRPHQVLRGSLLAAPVLLTALLSPAAQLSAAEAGDTAAAAQSGAAALAEDERLGEYVRQRLAWDAELAPFDLDVTVEDAVVRLSGSVATPAQSHRARRIAEAAPAANAVVDSLYVDSALEPADKRPPAPADKELASRVRQILAQDPAFEAEQVDVNAARSVRPARARLPPRR</sequence>
<dbReference type="Pfam" id="PF04972">
    <property type="entry name" value="BON"/>
    <property type="match status" value="1"/>
</dbReference>
<comment type="caution">
    <text evidence="2">The sequence shown here is derived from an EMBL/GenBank/DDBJ whole genome shotgun (WGS) entry which is preliminary data.</text>
</comment>
<evidence type="ECO:0000313" key="2">
    <source>
        <dbReference type="EMBL" id="MBK1632674.1"/>
    </source>
</evidence>
<proteinExistence type="predicted"/>
<protein>
    <recommendedName>
        <fullName evidence="1">BON domain-containing protein</fullName>
    </recommendedName>
</protein>
<feature type="domain" description="BON" evidence="1">
    <location>
        <begin position="72"/>
        <end position="140"/>
    </location>
</feature>
<dbReference type="Gene3D" id="3.30.1340.30">
    <property type="match status" value="1"/>
</dbReference>
<evidence type="ECO:0000313" key="3">
    <source>
        <dbReference type="Proteomes" id="UP000748752"/>
    </source>
</evidence>
<evidence type="ECO:0000259" key="1">
    <source>
        <dbReference type="PROSITE" id="PS50914"/>
    </source>
</evidence>
<organism evidence="2 3">
    <name type="scientific">Thiohalocapsa halophila</name>
    <dbReference type="NCBI Taxonomy" id="69359"/>
    <lineage>
        <taxon>Bacteria</taxon>
        <taxon>Pseudomonadati</taxon>
        <taxon>Pseudomonadota</taxon>
        <taxon>Gammaproteobacteria</taxon>
        <taxon>Chromatiales</taxon>
        <taxon>Chromatiaceae</taxon>
        <taxon>Thiohalocapsa</taxon>
    </lineage>
</organism>
<dbReference type="InterPro" id="IPR051686">
    <property type="entry name" value="Lipoprotein_DolP"/>
</dbReference>
<name>A0ABS1CL59_9GAMM</name>